<keyword evidence="2" id="KW-0436">Ligase</keyword>
<dbReference type="GO" id="GO:0016874">
    <property type="term" value="F:ligase activity"/>
    <property type="evidence" value="ECO:0007669"/>
    <property type="project" value="UniProtKB-KW"/>
</dbReference>
<sequence>PHTPHLAWLGEGEPRDDKVLSRAEAEQLLAEPVVVEEKLDGANLGISLDERGALRLQNRGAWLVPPYAGQFRRLQDWLASHQNRLCAALDQNLIAFGEWCAARHALNYDRLPDWWL</sequence>
<comment type="caution">
    <text evidence="2">The sequence shown here is derived from an EMBL/GenBank/DDBJ whole genome shotgun (WGS) entry which is preliminary data.</text>
</comment>
<dbReference type="SUPFAM" id="SSF56091">
    <property type="entry name" value="DNA ligase/mRNA capping enzyme, catalytic domain"/>
    <property type="match status" value="1"/>
</dbReference>
<dbReference type="PANTHER" id="PTHR43883">
    <property type="entry name" value="SLR0207 PROTEIN"/>
    <property type="match status" value="1"/>
</dbReference>
<dbReference type="EMBL" id="PGTN01001113">
    <property type="protein sequence ID" value="PJF45416.1"/>
    <property type="molecule type" value="Genomic_DNA"/>
</dbReference>
<dbReference type="Pfam" id="PF09414">
    <property type="entry name" value="RNA_ligase"/>
    <property type="match status" value="1"/>
</dbReference>
<dbReference type="Gene3D" id="3.30.470.30">
    <property type="entry name" value="DNA ligase/mRNA capping enzyme"/>
    <property type="match status" value="1"/>
</dbReference>
<dbReference type="Proteomes" id="UP000230790">
    <property type="component" value="Unassembled WGS sequence"/>
</dbReference>
<accession>A0A2M8Q6K2</accession>
<organism evidence="2 3">
    <name type="scientific">Candidatus Thermofonsia Clade 3 bacterium</name>
    <dbReference type="NCBI Taxonomy" id="2364212"/>
    <lineage>
        <taxon>Bacteria</taxon>
        <taxon>Bacillati</taxon>
        <taxon>Chloroflexota</taxon>
        <taxon>Candidatus Thermofontia</taxon>
        <taxon>Candidatus Thermofonsia Clade 3</taxon>
    </lineage>
</organism>
<gene>
    <name evidence="2" type="ORF">CUN48_18995</name>
</gene>
<proteinExistence type="predicted"/>
<reference evidence="2 3" key="1">
    <citation type="submission" date="2017-11" db="EMBL/GenBank/DDBJ databases">
        <title>Evolution of Phototrophy in the Chloroflexi Phylum Driven by Horizontal Gene Transfer.</title>
        <authorList>
            <person name="Ward L.M."/>
            <person name="Hemp J."/>
            <person name="Shih P.M."/>
            <person name="Mcglynn S.E."/>
            <person name="Fischer W."/>
        </authorList>
    </citation>
    <scope>NUCLEOTIDE SEQUENCE [LARGE SCALE GENOMIC DNA]</scope>
    <source>
        <strain evidence="2">JP3_7</strain>
    </source>
</reference>
<dbReference type="InterPro" id="IPR021122">
    <property type="entry name" value="RNA_ligase_dom_REL/Rnl2"/>
</dbReference>
<evidence type="ECO:0000313" key="3">
    <source>
        <dbReference type="Proteomes" id="UP000230790"/>
    </source>
</evidence>
<feature type="non-terminal residue" evidence="2">
    <location>
        <position position="1"/>
    </location>
</feature>
<dbReference type="AlphaFoldDB" id="A0A2M8Q6K2"/>
<dbReference type="InterPro" id="IPR052732">
    <property type="entry name" value="Cell-binding_unc_protein"/>
</dbReference>
<feature type="non-terminal residue" evidence="2">
    <location>
        <position position="116"/>
    </location>
</feature>
<dbReference type="PANTHER" id="PTHR43883:SF1">
    <property type="entry name" value="GLUCONOKINASE"/>
    <property type="match status" value="1"/>
</dbReference>
<protein>
    <submittedName>
        <fullName evidence="2">DNA ligase</fullName>
    </submittedName>
</protein>
<name>A0A2M8Q6K2_9CHLR</name>
<evidence type="ECO:0000313" key="2">
    <source>
        <dbReference type="EMBL" id="PJF45416.1"/>
    </source>
</evidence>
<feature type="domain" description="RNA ligase" evidence="1">
    <location>
        <begin position="31"/>
        <end position="115"/>
    </location>
</feature>
<evidence type="ECO:0000259" key="1">
    <source>
        <dbReference type="Pfam" id="PF09414"/>
    </source>
</evidence>